<dbReference type="AlphaFoldDB" id="A0A8S0XR77"/>
<feature type="region of interest" description="Disordered" evidence="1">
    <location>
        <begin position="1"/>
        <end position="20"/>
    </location>
</feature>
<protein>
    <submittedName>
        <fullName evidence="2">Uncharacterized protein</fullName>
    </submittedName>
</protein>
<reference evidence="2 3" key="1">
    <citation type="submission" date="2020-02" db="EMBL/GenBank/DDBJ databases">
        <authorList>
            <person name="Hogendoorn C."/>
        </authorList>
    </citation>
    <scope>NUCLEOTIDE SEQUENCE [LARGE SCALE GENOMIC DNA]</scope>
    <source>
        <strain evidence="2">METHB21</strain>
    </source>
</reference>
<evidence type="ECO:0000313" key="3">
    <source>
        <dbReference type="Proteomes" id="UP000494216"/>
    </source>
</evidence>
<feature type="compositionally biased region" description="Polar residues" evidence="1">
    <location>
        <begin position="1"/>
        <end position="10"/>
    </location>
</feature>
<name>A0A8S0XR77_9GAMM</name>
<organism evidence="2 3">
    <name type="scientific">Candidatus Methylobacter favarea</name>
    <dbReference type="NCBI Taxonomy" id="2707345"/>
    <lineage>
        <taxon>Bacteria</taxon>
        <taxon>Pseudomonadati</taxon>
        <taxon>Pseudomonadota</taxon>
        <taxon>Gammaproteobacteria</taxon>
        <taxon>Methylococcales</taxon>
        <taxon>Methylococcaceae</taxon>
        <taxon>Methylobacter</taxon>
    </lineage>
</organism>
<evidence type="ECO:0000256" key="1">
    <source>
        <dbReference type="SAM" id="MobiDB-lite"/>
    </source>
</evidence>
<gene>
    <name evidence="2" type="ORF">METHB2_1310003</name>
</gene>
<keyword evidence="3" id="KW-1185">Reference proteome</keyword>
<evidence type="ECO:0000313" key="2">
    <source>
        <dbReference type="EMBL" id="CAA9889807.1"/>
    </source>
</evidence>
<comment type="caution">
    <text evidence="2">The sequence shown here is derived from an EMBL/GenBank/DDBJ whole genome shotgun (WGS) entry which is preliminary data.</text>
</comment>
<dbReference type="EMBL" id="CADCXN010000037">
    <property type="protein sequence ID" value="CAA9889807.1"/>
    <property type="molecule type" value="Genomic_DNA"/>
</dbReference>
<sequence length="53" mass="5712">MVRDTTNNPLPASCTGNGGLGDDVYVYPSAQQINDELPVWSGPKVGEGTLYWK</sequence>
<dbReference type="Proteomes" id="UP000494216">
    <property type="component" value="Unassembled WGS sequence"/>
</dbReference>
<accession>A0A8S0XR77</accession>
<proteinExistence type="predicted"/>